<protein>
    <recommendedName>
        <fullName evidence="2">DUF885 domain-containing protein</fullName>
    </recommendedName>
</protein>
<name>A0A1J5SM56_9ZZZZ</name>
<dbReference type="Pfam" id="PF05960">
    <property type="entry name" value="DUF885"/>
    <property type="match status" value="1"/>
</dbReference>
<sequence length="604" mass="68079">MRDTSRLTPHPMKIPTAVPCLVLALLSSLPALRAAPAWVETSNRDAMVLLDAMAKYRPEEASAYGLTRYDPYVSDLSPGVNRRRCEALEAARATLRRDLAAESDPRVRQDLEIMIDEAGRRIERINLDERYLLPYTAVPKLVFQCEFMLLSPEAAPARHAAALERLRRYAGLVPGTQPFTTLVEAQIEARLSNPKLLGPFRTEVEQDLSNTTRFEQGLAQLFAVNHIAGADEALAALKTQFAAHDAWVRKTLLPRCRTDFRLPHELYAFDLRRMGVDITPEQLIHEAELEYAEVQSEMQSLAPLVAKEHGWKQTDYRSVIHRLKQDQLTGAAVEPYYRNVVIPRIEQIIREKHLVTMPDRPMAMRVASEAESAAEPAPHMQPPPLIDNHGERGTFVLTLGNPPTHGGHSESYDDFTFPAAAWTLTAHEGRPGHELQFDRMVERGVSYARAIFAFNSVNVEGWALYCETMMKPYEPIDAQLIVLQYRLLRAARAICDPMLNLGLMPREQAHAILVHDVCLSEAFTREELDRFTFRSPAQATSYFYGFTRLMQLKAATQIALGEKFHLQSFNDFVIDQGLLPPDILAKAVKTDFIPSQEAKPAATH</sequence>
<reference evidence="1" key="1">
    <citation type="submission" date="2016-10" db="EMBL/GenBank/DDBJ databases">
        <title>Sequence of Gallionella enrichment culture.</title>
        <authorList>
            <person name="Poehlein A."/>
            <person name="Muehling M."/>
            <person name="Daniel R."/>
        </authorList>
    </citation>
    <scope>NUCLEOTIDE SEQUENCE</scope>
</reference>
<evidence type="ECO:0000313" key="1">
    <source>
        <dbReference type="EMBL" id="OIR05104.1"/>
    </source>
</evidence>
<comment type="caution">
    <text evidence="1">The sequence shown here is derived from an EMBL/GenBank/DDBJ whole genome shotgun (WGS) entry which is preliminary data.</text>
</comment>
<organism evidence="1">
    <name type="scientific">mine drainage metagenome</name>
    <dbReference type="NCBI Taxonomy" id="410659"/>
    <lineage>
        <taxon>unclassified sequences</taxon>
        <taxon>metagenomes</taxon>
        <taxon>ecological metagenomes</taxon>
    </lineage>
</organism>
<gene>
    <name evidence="1" type="ORF">GALL_126620</name>
</gene>
<evidence type="ECO:0008006" key="2">
    <source>
        <dbReference type="Google" id="ProtNLM"/>
    </source>
</evidence>
<dbReference type="AlphaFoldDB" id="A0A1J5SM56"/>
<accession>A0A1J5SM56</accession>
<proteinExistence type="predicted"/>
<dbReference type="EMBL" id="MLJW01000052">
    <property type="protein sequence ID" value="OIR05104.1"/>
    <property type="molecule type" value="Genomic_DNA"/>
</dbReference>
<dbReference type="PANTHER" id="PTHR33361">
    <property type="entry name" value="GLR0591 PROTEIN"/>
    <property type="match status" value="1"/>
</dbReference>
<dbReference type="PANTHER" id="PTHR33361:SF2">
    <property type="entry name" value="DUF885 DOMAIN-CONTAINING PROTEIN"/>
    <property type="match status" value="1"/>
</dbReference>
<dbReference type="InterPro" id="IPR010281">
    <property type="entry name" value="DUF885"/>
</dbReference>